<gene>
    <name evidence="2" type="ORF">NDU88_000363</name>
</gene>
<dbReference type="Proteomes" id="UP001066276">
    <property type="component" value="Chromosome 8"/>
</dbReference>
<accession>A0AAV7N9D8</accession>
<feature type="region of interest" description="Disordered" evidence="1">
    <location>
        <begin position="1"/>
        <end position="93"/>
    </location>
</feature>
<evidence type="ECO:0000313" key="2">
    <source>
        <dbReference type="EMBL" id="KAJ1112094.1"/>
    </source>
</evidence>
<protein>
    <submittedName>
        <fullName evidence="2">Uncharacterized protein</fullName>
    </submittedName>
</protein>
<evidence type="ECO:0000256" key="1">
    <source>
        <dbReference type="SAM" id="MobiDB-lite"/>
    </source>
</evidence>
<keyword evidence="3" id="KW-1185">Reference proteome</keyword>
<reference evidence="2" key="1">
    <citation type="journal article" date="2022" name="bioRxiv">
        <title>Sequencing and chromosome-scale assembly of the giantPleurodeles waltlgenome.</title>
        <authorList>
            <person name="Brown T."/>
            <person name="Elewa A."/>
            <person name="Iarovenko S."/>
            <person name="Subramanian E."/>
            <person name="Araus A.J."/>
            <person name="Petzold A."/>
            <person name="Susuki M."/>
            <person name="Suzuki K.-i.T."/>
            <person name="Hayashi T."/>
            <person name="Toyoda A."/>
            <person name="Oliveira C."/>
            <person name="Osipova E."/>
            <person name="Leigh N.D."/>
            <person name="Simon A."/>
            <person name="Yun M.H."/>
        </authorList>
    </citation>
    <scope>NUCLEOTIDE SEQUENCE</scope>
    <source>
        <strain evidence="2">20211129_DDA</strain>
        <tissue evidence="2">Liver</tissue>
    </source>
</reference>
<sequence>MQARPGGASLRGQSQAWRAAGGRHPQVTPGGGAALAKAVSVRSEGWAAWHGGGSEGDCGDGGPGLVPPTESQTPAEDPHPGPATCPAPGSGRDVIALDRVGTSEKLQGQHCMLVEQEETVAMEDQDLYHPQRAGHRQMIQIRDLPHVQHQDPEGM</sequence>
<comment type="caution">
    <text evidence="2">The sequence shown here is derived from an EMBL/GenBank/DDBJ whole genome shotgun (WGS) entry which is preliminary data.</text>
</comment>
<organism evidence="2 3">
    <name type="scientific">Pleurodeles waltl</name>
    <name type="common">Iberian ribbed newt</name>
    <dbReference type="NCBI Taxonomy" id="8319"/>
    <lineage>
        <taxon>Eukaryota</taxon>
        <taxon>Metazoa</taxon>
        <taxon>Chordata</taxon>
        <taxon>Craniata</taxon>
        <taxon>Vertebrata</taxon>
        <taxon>Euteleostomi</taxon>
        <taxon>Amphibia</taxon>
        <taxon>Batrachia</taxon>
        <taxon>Caudata</taxon>
        <taxon>Salamandroidea</taxon>
        <taxon>Salamandridae</taxon>
        <taxon>Pleurodelinae</taxon>
        <taxon>Pleurodeles</taxon>
    </lineage>
</organism>
<dbReference type="EMBL" id="JANPWB010000012">
    <property type="protein sequence ID" value="KAJ1112094.1"/>
    <property type="molecule type" value="Genomic_DNA"/>
</dbReference>
<name>A0AAV7N9D8_PLEWA</name>
<feature type="compositionally biased region" description="Gly residues" evidence="1">
    <location>
        <begin position="50"/>
        <end position="64"/>
    </location>
</feature>
<dbReference type="AlphaFoldDB" id="A0AAV7N9D8"/>
<proteinExistence type="predicted"/>
<evidence type="ECO:0000313" key="3">
    <source>
        <dbReference type="Proteomes" id="UP001066276"/>
    </source>
</evidence>